<keyword evidence="2 7" id="KW-0812">Transmembrane</keyword>
<dbReference type="InterPro" id="IPR011527">
    <property type="entry name" value="ABC1_TM_dom"/>
</dbReference>
<dbReference type="GO" id="GO:0005524">
    <property type="term" value="F:ATP binding"/>
    <property type="evidence" value="ECO:0007669"/>
    <property type="project" value="UniProtKB-KW"/>
</dbReference>
<dbReference type="Pfam" id="PF00005">
    <property type="entry name" value="ABC_tran"/>
    <property type="match status" value="1"/>
</dbReference>
<evidence type="ECO:0000259" key="9">
    <source>
        <dbReference type="PROSITE" id="PS50929"/>
    </source>
</evidence>
<dbReference type="InterPro" id="IPR003439">
    <property type="entry name" value="ABC_transporter-like_ATP-bd"/>
</dbReference>
<proteinExistence type="predicted"/>
<evidence type="ECO:0000256" key="6">
    <source>
        <dbReference type="ARBA" id="ARBA00023136"/>
    </source>
</evidence>
<keyword evidence="5 7" id="KW-1133">Transmembrane helix</keyword>
<keyword evidence="11" id="KW-1185">Reference proteome</keyword>
<evidence type="ECO:0000259" key="8">
    <source>
        <dbReference type="PROSITE" id="PS50893"/>
    </source>
</evidence>
<evidence type="ECO:0000256" key="2">
    <source>
        <dbReference type="ARBA" id="ARBA00022692"/>
    </source>
</evidence>
<evidence type="ECO:0000256" key="3">
    <source>
        <dbReference type="ARBA" id="ARBA00022741"/>
    </source>
</evidence>
<dbReference type="EMBL" id="JBHMCF010000045">
    <property type="protein sequence ID" value="MFB9475755.1"/>
    <property type="molecule type" value="Genomic_DNA"/>
</dbReference>
<evidence type="ECO:0000256" key="7">
    <source>
        <dbReference type="SAM" id="Phobius"/>
    </source>
</evidence>
<dbReference type="RefSeq" id="WP_379484833.1">
    <property type="nucleotide sequence ID" value="NZ_JBHMCF010000045.1"/>
</dbReference>
<organism evidence="10 11">
    <name type="scientific">Nonomuraea salmonea</name>
    <dbReference type="NCBI Taxonomy" id="46181"/>
    <lineage>
        <taxon>Bacteria</taxon>
        <taxon>Bacillati</taxon>
        <taxon>Actinomycetota</taxon>
        <taxon>Actinomycetes</taxon>
        <taxon>Streptosporangiales</taxon>
        <taxon>Streptosporangiaceae</taxon>
        <taxon>Nonomuraea</taxon>
    </lineage>
</organism>
<dbReference type="PANTHER" id="PTHR43394">
    <property type="entry name" value="ATP-DEPENDENT PERMEASE MDL1, MITOCHONDRIAL"/>
    <property type="match status" value="1"/>
</dbReference>
<dbReference type="PROSITE" id="PS00211">
    <property type="entry name" value="ABC_TRANSPORTER_1"/>
    <property type="match status" value="1"/>
</dbReference>
<evidence type="ECO:0000313" key="10">
    <source>
        <dbReference type="EMBL" id="MFB9475755.1"/>
    </source>
</evidence>
<dbReference type="InterPro" id="IPR027417">
    <property type="entry name" value="P-loop_NTPase"/>
</dbReference>
<dbReference type="InterPro" id="IPR003593">
    <property type="entry name" value="AAA+_ATPase"/>
</dbReference>
<reference evidence="10 11" key="1">
    <citation type="submission" date="2024-09" db="EMBL/GenBank/DDBJ databases">
        <authorList>
            <person name="Sun Q."/>
            <person name="Mori K."/>
        </authorList>
    </citation>
    <scope>NUCLEOTIDE SEQUENCE [LARGE SCALE GENOMIC DNA]</scope>
    <source>
        <strain evidence="10 11">JCM 3324</strain>
    </source>
</reference>
<dbReference type="SMART" id="SM00382">
    <property type="entry name" value="AAA"/>
    <property type="match status" value="1"/>
</dbReference>
<dbReference type="CDD" id="cd18551">
    <property type="entry name" value="ABC_6TM_LmrA_like"/>
    <property type="match status" value="1"/>
</dbReference>
<dbReference type="InterPro" id="IPR017871">
    <property type="entry name" value="ABC_transporter-like_CS"/>
</dbReference>
<feature type="transmembrane region" description="Helical" evidence="7">
    <location>
        <begin position="267"/>
        <end position="288"/>
    </location>
</feature>
<keyword evidence="6 7" id="KW-0472">Membrane</keyword>
<protein>
    <submittedName>
        <fullName evidence="10">ABC transporter ATP-binding protein</fullName>
    </submittedName>
</protein>
<feature type="domain" description="ABC transmembrane type-1" evidence="9">
    <location>
        <begin position="24"/>
        <end position="303"/>
    </location>
</feature>
<dbReference type="PANTHER" id="PTHR43394:SF1">
    <property type="entry name" value="ATP-BINDING CASSETTE SUB-FAMILY B MEMBER 10, MITOCHONDRIAL"/>
    <property type="match status" value="1"/>
</dbReference>
<gene>
    <name evidence="10" type="ORF">ACFFR3_40225</name>
</gene>
<evidence type="ECO:0000256" key="1">
    <source>
        <dbReference type="ARBA" id="ARBA00004651"/>
    </source>
</evidence>
<dbReference type="PROSITE" id="PS50929">
    <property type="entry name" value="ABC_TM1F"/>
    <property type="match status" value="1"/>
</dbReference>
<keyword evidence="4 10" id="KW-0067">ATP-binding</keyword>
<comment type="caution">
    <text evidence="10">The sequence shown here is derived from an EMBL/GenBank/DDBJ whole genome shotgun (WGS) entry which is preliminary data.</text>
</comment>
<evidence type="ECO:0000256" key="4">
    <source>
        <dbReference type="ARBA" id="ARBA00022840"/>
    </source>
</evidence>
<dbReference type="Gene3D" id="1.20.1560.10">
    <property type="entry name" value="ABC transporter type 1, transmembrane domain"/>
    <property type="match status" value="1"/>
</dbReference>
<evidence type="ECO:0000256" key="5">
    <source>
        <dbReference type="ARBA" id="ARBA00022989"/>
    </source>
</evidence>
<dbReference type="Pfam" id="PF00664">
    <property type="entry name" value="ABC_membrane"/>
    <property type="match status" value="1"/>
</dbReference>
<feature type="transmembrane region" description="Helical" evidence="7">
    <location>
        <begin position="131"/>
        <end position="152"/>
    </location>
</feature>
<evidence type="ECO:0000313" key="11">
    <source>
        <dbReference type="Proteomes" id="UP001589568"/>
    </source>
</evidence>
<name>A0ABV5NZK6_9ACTN</name>
<dbReference type="InterPro" id="IPR039421">
    <property type="entry name" value="Type_1_exporter"/>
</dbReference>
<keyword evidence="3" id="KW-0547">Nucleotide-binding</keyword>
<sequence>MTRHSAAVWRTFLGWARPYRARLALGLVLALLSAASVLALPPATQRLVGQIADGDRTAGSVLLIVALVLANLLLNAGSWFLLDRTGVTLTRDVRQRLASRLVRLGIPAFDRLRPGDLLSRATADAASVDDLTTYVLVGLGVHIPVIVAVLVFMAWLDLLLLGLTLAVVVLSFLVFRLVAPMIRNASMATAEAVGTLSADLERALGALRTIRAFGAERAEEARLHGAAEDVRRARTRASLWEGVSANVTGLTYQLALLTVLTAGAARVAAGTIEAGVLVAFLLYVFYLIGPMQNVIQALASYQSASAGVTRIAEALAYPAEPGHDPPEPQADRSPLSVRFDSVRFGYGAGPVLRGLDFSAAAGTVTALAGASGAGKSTVFGLIERFYEHEDGRILVGGRDIREWPLAQLRQAIGYVEQDAPVLAGTIRDNLTFGVSDVTDAELAEVLRMARLDRFVAALPDGLDTPVGHRGGTLSGGERQRLAIARALLRKPRLLLLDEATSHLDAVNEAALRDTVRGIARSVTVLVVAHRLSTVVDADRIVLLDRGVARAVGTHEELSRTDDLYAELLAHQLGGLAPVSAPAPSGGAG</sequence>
<accession>A0ABV5NZK6</accession>
<dbReference type="SUPFAM" id="SSF90123">
    <property type="entry name" value="ABC transporter transmembrane region"/>
    <property type="match status" value="1"/>
</dbReference>
<feature type="transmembrane region" description="Helical" evidence="7">
    <location>
        <begin position="63"/>
        <end position="82"/>
    </location>
</feature>
<feature type="transmembrane region" description="Helical" evidence="7">
    <location>
        <begin position="158"/>
        <end position="179"/>
    </location>
</feature>
<feature type="domain" description="ABC transporter" evidence="8">
    <location>
        <begin position="337"/>
        <end position="570"/>
    </location>
</feature>
<dbReference type="Gene3D" id="3.40.50.300">
    <property type="entry name" value="P-loop containing nucleotide triphosphate hydrolases"/>
    <property type="match status" value="1"/>
</dbReference>
<dbReference type="SUPFAM" id="SSF52540">
    <property type="entry name" value="P-loop containing nucleoside triphosphate hydrolases"/>
    <property type="match status" value="1"/>
</dbReference>
<comment type="subcellular location">
    <subcellularLocation>
        <location evidence="1">Cell membrane</location>
        <topology evidence="1">Multi-pass membrane protein</topology>
    </subcellularLocation>
</comment>
<dbReference type="PROSITE" id="PS50893">
    <property type="entry name" value="ABC_TRANSPORTER_2"/>
    <property type="match status" value="1"/>
</dbReference>
<dbReference type="InterPro" id="IPR036640">
    <property type="entry name" value="ABC1_TM_sf"/>
</dbReference>
<dbReference type="Proteomes" id="UP001589568">
    <property type="component" value="Unassembled WGS sequence"/>
</dbReference>